<dbReference type="EMBL" id="BARS01012789">
    <property type="protein sequence ID" value="GAF90198.1"/>
    <property type="molecule type" value="Genomic_DNA"/>
</dbReference>
<accession>X0T9M4</accession>
<reference evidence="1" key="1">
    <citation type="journal article" date="2014" name="Front. Microbiol.">
        <title>High frequency of phylogenetically diverse reductive dehalogenase-homologous genes in deep subseafloor sedimentary metagenomes.</title>
        <authorList>
            <person name="Kawai M."/>
            <person name="Futagami T."/>
            <person name="Toyoda A."/>
            <person name="Takaki Y."/>
            <person name="Nishi S."/>
            <person name="Hori S."/>
            <person name="Arai W."/>
            <person name="Tsubouchi T."/>
            <person name="Morono Y."/>
            <person name="Uchiyama I."/>
            <person name="Ito T."/>
            <person name="Fujiyama A."/>
            <person name="Inagaki F."/>
            <person name="Takami H."/>
        </authorList>
    </citation>
    <scope>NUCLEOTIDE SEQUENCE</scope>
    <source>
        <strain evidence="1">Expedition CK06-06</strain>
    </source>
</reference>
<sequence length="41" mass="4446">MGSTDAIFSVVGSRISGTPGKIRTYDIRLRRPAPALRKDVS</sequence>
<proteinExistence type="predicted"/>
<feature type="non-terminal residue" evidence="1">
    <location>
        <position position="41"/>
    </location>
</feature>
<gene>
    <name evidence="1" type="ORF">S01H1_22598</name>
</gene>
<name>X0T9M4_9ZZZZ</name>
<organism evidence="1">
    <name type="scientific">marine sediment metagenome</name>
    <dbReference type="NCBI Taxonomy" id="412755"/>
    <lineage>
        <taxon>unclassified sequences</taxon>
        <taxon>metagenomes</taxon>
        <taxon>ecological metagenomes</taxon>
    </lineage>
</organism>
<protein>
    <submittedName>
        <fullName evidence="1">Uncharacterized protein</fullName>
    </submittedName>
</protein>
<evidence type="ECO:0000313" key="1">
    <source>
        <dbReference type="EMBL" id="GAF90198.1"/>
    </source>
</evidence>
<dbReference type="AlphaFoldDB" id="X0T9M4"/>
<comment type="caution">
    <text evidence="1">The sequence shown here is derived from an EMBL/GenBank/DDBJ whole genome shotgun (WGS) entry which is preliminary data.</text>
</comment>